<dbReference type="OMA" id="HTPMKFS"/>
<evidence type="ECO:0000256" key="6">
    <source>
        <dbReference type="ARBA" id="ARBA00022777"/>
    </source>
</evidence>
<evidence type="ECO:0000256" key="2">
    <source>
        <dbReference type="ARBA" id="ARBA00022527"/>
    </source>
</evidence>
<dbReference type="InterPro" id="IPR011009">
    <property type="entry name" value="Kinase-like_dom_sf"/>
</dbReference>
<keyword evidence="2" id="KW-0723">Serine/threonine-protein kinase</keyword>
<feature type="domain" description="Protein kinase" evidence="12">
    <location>
        <begin position="397"/>
        <end position="700"/>
    </location>
</feature>
<sequence length="845" mass="93508">MPLSMIKEQQEQQQQQLQQLQQSSQESGLFIDSNHSEAVNLYQNSPKFLASSQSGIRLPPLTEGGIQQSSELQSSTSSSTSSCSINNSPKLVHQGSAGSFIASPKSPNNKVLGFFTKSTSYQSLLSNALQNSHIQNSSPPLVSQNNGSVDSPPTIRSSPSQKRLARNEKAKSSPPLSPIPFPHDGEDILSTSFNSSKNNSNNEMFSLLSSKESKGSLIPLVLDKIQGSYVDSDSTTTSILSNGSSNSAGNTEQSSPNTSPRTPIGRARSNSKNIQYSPNTSSCKIPPPQSPQSPQSQNTPPTEVNVTPESVNNFQNITPQNNNNNSQLKNISNNLPTSPPIPISNNINNNNNNILKTSGKLKNNDINILHINNNYVCPSPSPSNMHSHYPPVSIVDFTLIEKIGEGGFGQVFLAKKNDTKEIVALKRMSKDLIWSKNKVSHIKNERDILAQGRNHRWIVSLNYSFQDDNYLYLAMEYVPGGDLRSLLSALNSLGEDNARFYMAEMIEAVDSCHRLGYCHRDLKPENFLIDKTGHIKLADFGLSKNVVTRYSVNKTSLKNTPNSNAAIEHTPMKFSLNTSVTDFGSFKDLNNQAQLAYSVVGSPFYMAPEVLQATTGYGDEVDWWSLGCMFYEFIFGYPPFDGDSPEEVMETVLKWKTILQRPEGISDMLWDLISRLICDGSTRLGSGEKGVENIKSHPFFQGVNWGNLHSSEPPFVPVLENEFDTTYFENTEKLLDTNDHLLVGDKLRSPVVYTNKNSGGFITSKSKQQNRNILGFTYPRAQDDPMFLTNLLHNFHSSNEDVHTNDSASSKSSLTPPYTSPYNSSENINFSFKQEPHSPYNSYKN</sequence>
<dbReference type="AlphaFoldDB" id="A0A151ZSD3"/>
<reference evidence="14 15" key="1">
    <citation type="submission" date="2015-12" db="EMBL/GenBank/DDBJ databases">
        <title>Dictyostelia acquired genes for synthesis and detection of signals that induce cell-type specialization by lateral gene transfer from prokaryotes.</title>
        <authorList>
            <person name="Gloeckner G."/>
            <person name="Schaap P."/>
        </authorList>
    </citation>
    <scope>NUCLEOTIDE SEQUENCE [LARGE SCALE GENOMIC DNA]</scope>
    <source>
        <strain evidence="14 15">TK</strain>
    </source>
</reference>
<evidence type="ECO:0000256" key="8">
    <source>
        <dbReference type="ARBA" id="ARBA00047899"/>
    </source>
</evidence>
<keyword evidence="5 10" id="KW-0547">Nucleotide-binding</keyword>
<evidence type="ECO:0000313" key="15">
    <source>
        <dbReference type="Proteomes" id="UP000076078"/>
    </source>
</evidence>
<dbReference type="PROSITE" id="PS00107">
    <property type="entry name" value="PROTEIN_KINASE_ATP"/>
    <property type="match status" value="1"/>
</dbReference>
<keyword evidence="15" id="KW-1185">Reference proteome</keyword>
<dbReference type="GO" id="GO:0035556">
    <property type="term" value="P:intracellular signal transduction"/>
    <property type="evidence" value="ECO:0007669"/>
    <property type="project" value="TreeGrafter"/>
</dbReference>
<dbReference type="InParanoid" id="A0A151ZSD3"/>
<evidence type="ECO:0000256" key="1">
    <source>
        <dbReference type="ARBA" id="ARBA00012513"/>
    </source>
</evidence>
<dbReference type="GO" id="GO:0005815">
    <property type="term" value="C:microtubule organizing center"/>
    <property type="evidence" value="ECO:0007669"/>
    <property type="project" value="UniProtKB-ARBA"/>
</dbReference>
<protein>
    <recommendedName>
        <fullName evidence="1">non-specific serine/threonine protein kinase</fullName>
        <ecNumber evidence="1">2.7.11.1</ecNumber>
    </recommendedName>
</protein>
<evidence type="ECO:0000256" key="10">
    <source>
        <dbReference type="PROSITE-ProRule" id="PRU10141"/>
    </source>
</evidence>
<gene>
    <name evidence="14" type="ORF">DLAC_04144</name>
</gene>
<feature type="compositionally biased region" description="Low complexity" evidence="11">
    <location>
        <begin position="190"/>
        <end position="200"/>
    </location>
</feature>
<feature type="compositionally biased region" description="Low complexity" evidence="11">
    <location>
        <begin position="66"/>
        <end position="88"/>
    </location>
</feature>
<dbReference type="InterPro" id="IPR000719">
    <property type="entry name" value="Prot_kinase_dom"/>
</dbReference>
<dbReference type="InterPro" id="IPR050236">
    <property type="entry name" value="Ser_Thr_kinase_AGC"/>
</dbReference>
<dbReference type="Gene3D" id="3.30.200.20">
    <property type="entry name" value="Phosphorylase Kinase, domain 1"/>
    <property type="match status" value="2"/>
</dbReference>
<dbReference type="Pfam" id="PF00069">
    <property type="entry name" value="Pkinase"/>
    <property type="match status" value="2"/>
</dbReference>
<dbReference type="EC" id="2.7.11.1" evidence="1"/>
<feature type="compositionally biased region" description="Low complexity" evidence="11">
    <location>
        <begin position="11"/>
        <end position="27"/>
    </location>
</feature>
<evidence type="ECO:0000256" key="7">
    <source>
        <dbReference type="ARBA" id="ARBA00022840"/>
    </source>
</evidence>
<evidence type="ECO:0000256" key="4">
    <source>
        <dbReference type="ARBA" id="ARBA00022679"/>
    </source>
</evidence>
<keyword evidence="3" id="KW-0597">Phosphoprotein</keyword>
<dbReference type="OrthoDB" id="18472at2759"/>
<evidence type="ECO:0000313" key="14">
    <source>
        <dbReference type="EMBL" id="KYQ96839.1"/>
    </source>
</evidence>
<feature type="region of interest" description="Disordered" evidence="11">
    <location>
        <begin position="52"/>
        <end position="103"/>
    </location>
</feature>
<feature type="region of interest" description="Disordered" evidence="11">
    <location>
        <begin position="1"/>
        <end position="29"/>
    </location>
</feature>
<dbReference type="GO" id="GO:0007010">
    <property type="term" value="P:cytoskeleton organization"/>
    <property type="evidence" value="ECO:0007669"/>
    <property type="project" value="UniProtKB-ARBA"/>
</dbReference>
<dbReference type="PROSITE" id="PS00108">
    <property type="entry name" value="PROTEIN_KINASE_ST"/>
    <property type="match status" value="1"/>
</dbReference>
<dbReference type="STRING" id="361077.A0A151ZSD3"/>
<evidence type="ECO:0000259" key="12">
    <source>
        <dbReference type="PROSITE" id="PS50011"/>
    </source>
</evidence>
<comment type="caution">
    <text evidence="14">The sequence shown here is derived from an EMBL/GenBank/DDBJ whole genome shotgun (WGS) entry which is preliminary data.</text>
</comment>
<feature type="region of interest" description="Disordered" evidence="11">
    <location>
        <begin position="231"/>
        <end position="346"/>
    </location>
</feature>
<feature type="region of interest" description="Disordered" evidence="11">
    <location>
        <begin position="132"/>
        <end position="200"/>
    </location>
</feature>
<dbReference type="FunCoup" id="A0A151ZSD3">
    <property type="interactions" value="259"/>
</dbReference>
<proteinExistence type="predicted"/>
<dbReference type="InterPro" id="IPR000961">
    <property type="entry name" value="AGC-kinase_C"/>
</dbReference>
<dbReference type="Proteomes" id="UP000076078">
    <property type="component" value="Unassembled WGS sequence"/>
</dbReference>
<feature type="compositionally biased region" description="Polar residues" evidence="11">
    <location>
        <begin position="268"/>
        <end position="283"/>
    </location>
</feature>
<feature type="binding site" evidence="10">
    <location>
        <position position="426"/>
    </location>
    <ligand>
        <name>ATP</name>
        <dbReference type="ChEBI" id="CHEBI:30616"/>
    </ligand>
</feature>
<keyword evidence="4" id="KW-0808">Transferase</keyword>
<feature type="region of interest" description="Disordered" evidence="11">
    <location>
        <begin position="800"/>
        <end position="845"/>
    </location>
</feature>
<feature type="compositionally biased region" description="Low complexity" evidence="11">
    <location>
        <begin position="292"/>
        <end position="302"/>
    </location>
</feature>
<evidence type="ECO:0000256" key="11">
    <source>
        <dbReference type="SAM" id="MobiDB-lite"/>
    </source>
</evidence>
<comment type="catalytic activity">
    <reaction evidence="8">
        <text>L-threonyl-[protein] + ATP = O-phospho-L-threonyl-[protein] + ADP + H(+)</text>
        <dbReference type="Rhea" id="RHEA:46608"/>
        <dbReference type="Rhea" id="RHEA-COMP:11060"/>
        <dbReference type="Rhea" id="RHEA-COMP:11605"/>
        <dbReference type="ChEBI" id="CHEBI:15378"/>
        <dbReference type="ChEBI" id="CHEBI:30013"/>
        <dbReference type="ChEBI" id="CHEBI:30616"/>
        <dbReference type="ChEBI" id="CHEBI:61977"/>
        <dbReference type="ChEBI" id="CHEBI:456216"/>
        <dbReference type="EC" id="2.7.11.1"/>
    </reaction>
</comment>
<keyword evidence="6" id="KW-0418">Kinase</keyword>
<organism evidence="14 15">
    <name type="scientific">Tieghemostelium lacteum</name>
    <name type="common">Slime mold</name>
    <name type="synonym">Dictyostelium lacteum</name>
    <dbReference type="NCBI Taxonomy" id="361077"/>
    <lineage>
        <taxon>Eukaryota</taxon>
        <taxon>Amoebozoa</taxon>
        <taxon>Evosea</taxon>
        <taxon>Eumycetozoa</taxon>
        <taxon>Dictyostelia</taxon>
        <taxon>Dictyosteliales</taxon>
        <taxon>Raperosteliaceae</taxon>
        <taxon>Tieghemostelium</taxon>
    </lineage>
</organism>
<dbReference type="PROSITE" id="PS50011">
    <property type="entry name" value="PROTEIN_KINASE_DOM"/>
    <property type="match status" value="1"/>
</dbReference>
<dbReference type="PANTHER" id="PTHR24356:SF417">
    <property type="entry name" value="CELL CYCLE PROTEIN KINASE DBF2-RELATED"/>
    <property type="match status" value="1"/>
</dbReference>
<dbReference type="SMART" id="SM00220">
    <property type="entry name" value="S_TKc"/>
    <property type="match status" value="1"/>
</dbReference>
<evidence type="ECO:0000256" key="9">
    <source>
        <dbReference type="ARBA" id="ARBA00048679"/>
    </source>
</evidence>
<dbReference type="PANTHER" id="PTHR24356">
    <property type="entry name" value="SERINE/THREONINE-PROTEIN KINASE"/>
    <property type="match status" value="1"/>
</dbReference>
<dbReference type="FunFam" id="1.10.510.10:FF:000024">
    <property type="entry name" value="Probable serine/threonine-protein kinase cot-1"/>
    <property type="match status" value="1"/>
</dbReference>
<evidence type="ECO:0000256" key="3">
    <source>
        <dbReference type="ARBA" id="ARBA00022553"/>
    </source>
</evidence>
<feature type="compositionally biased region" description="Polar residues" evidence="11">
    <location>
        <begin position="805"/>
        <end position="832"/>
    </location>
</feature>
<dbReference type="Gene3D" id="1.10.510.10">
    <property type="entry name" value="Transferase(Phosphotransferase) domain 1"/>
    <property type="match status" value="2"/>
</dbReference>
<dbReference type="EMBL" id="LODT01000021">
    <property type="protein sequence ID" value="KYQ96839.1"/>
    <property type="molecule type" value="Genomic_DNA"/>
</dbReference>
<feature type="compositionally biased region" description="Low complexity" evidence="11">
    <location>
        <begin position="312"/>
        <end position="336"/>
    </location>
</feature>
<feature type="compositionally biased region" description="Polar residues" evidence="11">
    <location>
        <begin position="231"/>
        <end position="261"/>
    </location>
</feature>
<dbReference type="PROSITE" id="PS51285">
    <property type="entry name" value="AGC_KINASE_CTER"/>
    <property type="match status" value="1"/>
</dbReference>
<evidence type="ECO:0000256" key="5">
    <source>
        <dbReference type="ARBA" id="ARBA00022741"/>
    </source>
</evidence>
<comment type="catalytic activity">
    <reaction evidence="9">
        <text>L-seryl-[protein] + ATP = O-phospho-L-seryl-[protein] + ADP + H(+)</text>
        <dbReference type="Rhea" id="RHEA:17989"/>
        <dbReference type="Rhea" id="RHEA-COMP:9863"/>
        <dbReference type="Rhea" id="RHEA-COMP:11604"/>
        <dbReference type="ChEBI" id="CHEBI:15378"/>
        <dbReference type="ChEBI" id="CHEBI:29999"/>
        <dbReference type="ChEBI" id="CHEBI:30616"/>
        <dbReference type="ChEBI" id="CHEBI:83421"/>
        <dbReference type="ChEBI" id="CHEBI:456216"/>
        <dbReference type="EC" id="2.7.11.1"/>
    </reaction>
</comment>
<dbReference type="GO" id="GO:0005524">
    <property type="term" value="F:ATP binding"/>
    <property type="evidence" value="ECO:0007669"/>
    <property type="project" value="UniProtKB-UniRule"/>
</dbReference>
<feature type="domain" description="AGC-kinase C-terminal" evidence="13">
    <location>
        <begin position="701"/>
        <end position="788"/>
    </location>
</feature>
<feature type="compositionally biased region" description="Polar residues" evidence="11">
    <location>
        <begin position="132"/>
        <end position="161"/>
    </location>
</feature>
<keyword evidence="7 10" id="KW-0067">ATP-binding</keyword>
<dbReference type="SUPFAM" id="SSF56112">
    <property type="entry name" value="Protein kinase-like (PK-like)"/>
    <property type="match status" value="1"/>
</dbReference>
<name>A0A151ZSD3_TIELA</name>
<dbReference type="InterPro" id="IPR008271">
    <property type="entry name" value="Ser/Thr_kinase_AS"/>
</dbReference>
<accession>A0A151ZSD3</accession>
<evidence type="ECO:0000259" key="13">
    <source>
        <dbReference type="PROSITE" id="PS51285"/>
    </source>
</evidence>
<dbReference type="GO" id="GO:0004674">
    <property type="term" value="F:protein serine/threonine kinase activity"/>
    <property type="evidence" value="ECO:0007669"/>
    <property type="project" value="UniProtKB-KW"/>
</dbReference>
<dbReference type="InterPro" id="IPR017441">
    <property type="entry name" value="Protein_kinase_ATP_BS"/>
</dbReference>